<feature type="transmembrane region" description="Helical" evidence="1">
    <location>
        <begin position="69"/>
        <end position="90"/>
    </location>
</feature>
<proteinExistence type="predicted"/>
<evidence type="ECO:0000313" key="3">
    <source>
        <dbReference type="Proteomes" id="UP000308121"/>
    </source>
</evidence>
<evidence type="ECO:0000256" key="1">
    <source>
        <dbReference type="SAM" id="Phobius"/>
    </source>
</evidence>
<comment type="caution">
    <text evidence="2">The sequence shown here is derived from an EMBL/GenBank/DDBJ whole genome shotgun (WGS) entry which is preliminary data.</text>
</comment>
<keyword evidence="1" id="KW-1133">Transmembrane helix</keyword>
<keyword evidence="1" id="KW-0812">Transmembrane</keyword>
<dbReference type="RefSeq" id="WP_154731132.1">
    <property type="nucleotide sequence ID" value="NZ_SZYE01000279.1"/>
</dbReference>
<feature type="transmembrane region" description="Helical" evidence="1">
    <location>
        <begin position="44"/>
        <end position="63"/>
    </location>
</feature>
<dbReference type="AlphaFoldDB" id="A0A7Z8JW79"/>
<organism evidence="2 3">
    <name type="scientific">Cellulomonas hominis</name>
    <dbReference type="NCBI Taxonomy" id="156981"/>
    <lineage>
        <taxon>Bacteria</taxon>
        <taxon>Bacillati</taxon>
        <taxon>Actinomycetota</taxon>
        <taxon>Actinomycetes</taxon>
        <taxon>Micrococcales</taxon>
        <taxon>Cellulomonadaceae</taxon>
        <taxon>Cellulomonas</taxon>
    </lineage>
</organism>
<dbReference type="Proteomes" id="UP000308121">
    <property type="component" value="Unassembled WGS sequence"/>
</dbReference>
<keyword evidence="1" id="KW-0472">Membrane</keyword>
<protein>
    <submittedName>
        <fullName evidence="2">Uncharacterized protein</fullName>
    </submittedName>
</protein>
<feature type="transmembrane region" description="Helical" evidence="1">
    <location>
        <begin position="12"/>
        <end position="32"/>
    </location>
</feature>
<gene>
    <name evidence="2" type="ORF">FA014_18815</name>
</gene>
<evidence type="ECO:0000313" key="2">
    <source>
        <dbReference type="EMBL" id="TKR21999.1"/>
    </source>
</evidence>
<sequence>MPSSGPRRPSRLLVAHAVAAALVTVLLVVLAAQPTEDANIGAGLALLATLPFGLPWTLGLLLAPATWPAAAVVAVAIGCAWLNVGLHALLRVHLRRRAAARAAGATTGRAAAA</sequence>
<dbReference type="EMBL" id="SZYE01000279">
    <property type="protein sequence ID" value="TKR21999.1"/>
    <property type="molecule type" value="Genomic_DNA"/>
</dbReference>
<name>A0A7Z8JW79_9CELL</name>
<accession>A0A7Z8JW79</accession>
<reference evidence="2 3" key="1">
    <citation type="submission" date="2019-05" db="EMBL/GenBank/DDBJ databases">
        <title>Genome sequence of Cellulomonas hominis strain CS1.</title>
        <authorList>
            <person name="Belmont J."/>
            <person name="Maclea K.S."/>
        </authorList>
    </citation>
    <scope>NUCLEOTIDE SEQUENCE [LARGE SCALE GENOMIC DNA]</scope>
    <source>
        <strain evidence="2 3">CS1</strain>
    </source>
</reference>